<dbReference type="STRING" id="418985.A0A1V9XJX5"/>
<keyword evidence="5" id="KW-0638">Presynaptic neurotoxin</keyword>
<keyword evidence="5" id="KW-0528">Neurotoxin</keyword>
<protein>
    <submittedName>
        <fullName evidence="8">Protein phosphatase 1 regulatory inhibitor subunit 16B-like</fullName>
    </submittedName>
</protein>
<comment type="caution">
    <text evidence="8">The sequence shown here is derived from an EMBL/GenBank/DDBJ whole genome shotgun (WGS) entry which is preliminary data.</text>
</comment>
<keyword evidence="3" id="KW-1052">Target cell membrane</keyword>
<proteinExistence type="predicted"/>
<dbReference type="PANTHER" id="PTHR24179">
    <property type="entry name" value="PROTEIN PHOSPHATASE 1 REGULATORY SUBUNIT 12"/>
    <property type="match status" value="1"/>
</dbReference>
<dbReference type="Pfam" id="PF12796">
    <property type="entry name" value="Ank_2"/>
    <property type="match status" value="1"/>
</dbReference>
<dbReference type="InterPro" id="IPR051226">
    <property type="entry name" value="PP1_Regulatory_Subunit"/>
</dbReference>
<evidence type="ECO:0000256" key="7">
    <source>
        <dbReference type="PROSITE-ProRule" id="PRU00023"/>
    </source>
</evidence>
<evidence type="ECO:0000256" key="4">
    <source>
        <dbReference type="ARBA" id="ARBA00022737"/>
    </source>
</evidence>
<evidence type="ECO:0000256" key="3">
    <source>
        <dbReference type="ARBA" id="ARBA00022537"/>
    </source>
</evidence>
<dbReference type="PROSITE" id="PS50088">
    <property type="entry name" value="ANK_REPEAT"/>
    <property type="match status" value="2"/>
</dbReference>
<dbReference type="InParanoid" id="A0A1V9XJX5"/>
<dbReference type="InterPro" id="IPR002110">
    <property type="entry name" value="Ankyrin_rpt"/>
</dbReference>
<evidence type="ECO:0000313" key="8">
    <source>
        <dbReference type="EMBL" id="OQR73756.1"/>
    </source>
</evidence>
<evidence type="ECO:0000256" key="6">
    <source>
        <dbReference type="ARBA" id="ARBA00023298"/>
    </source>
</evidence>
<dbReference type="PROSITE" id="PS50297">
    <property type="entry name" value="ANK_REP_REGION"/>
    <property type="match status" value="2"/>
</dbReference>
<dbReference type="GO" id="GO:0005737">
    <property type="term" value="C:cytoplasm"/>
    <property type="evidence" value="ECO:0007669"/>
    <property type="project" value="TreeGrafter"/>
</dbReference>
<keyword evidence="4" id="KW-0677">Repeat</keyword>
<accession>A0A1V9XJX5</accession>
<organism evidence="8 9">
    <name type="scientific">Tropilaelaps mercedesae</name>
    <dbReference type="NCBI Taxonomy" id="418985"/>
    <lineage>
        <taxon>Eukaryota</taxon>
        <taxon>Metazoa</taxon>
        <taxon>Ecdysozoa</taxon>
        <taxon>Arthropoda</taxon>
        <taxon>Chelicerata</taxon>
        <taxon>Arachnida</taxon>
        <taxon>Acari</taxon>
        <taxon>Parasitiformes</taxon>
        <taxon>Mesostigmata</taxon>
        <taxon>Gamasina</taxon>
        <taxon>Dermanyssoidea</taxon>
        <taxon>Laelapidae</taxon>
        <taxon>Tropilaelaps</taxon>
    </lineage>
</organism>
<name>A0A1V9XJX5_9ACAR</name>
<feature type="non-terminal residue" evidence="8">
    <location>
        <position position="1"/>
    </location>
</feature>
<dbReference type="GO" id="GO:0004857">
    <property type="term" value="F:enzyme inhibitor activity"/>
    <property type="evidence" value="ECO:0007669"/>
    <property type="project" value="TreeGrafter"/>
</dbReference>
<feature type="repeat" description="ANK" evidence="7">
    <location>
        <begin position="49"/>
        <end position="70"/>
    </location>
</feature>
<sequence length="112" mass="12359">RRLLMMGVSPDSTNEDGLTALHQCCIDDSEEMMKLLVEFGANVNAKDSEQWTPLHAAATCGHLHLVKYLILKRLNFKMFPRNIAPLASPPGPEPVWQPLEVLGDGISSLPSH</sequence>
<evidence type="ECO:0000256" key="1">
    <source>
        <dbReference type="ARBA" id="ARBA00004175"/>
    </source>
</evidence>
<dbReference type="InterPro" id="IPR036770">
    <property type="entry name" value="Ankyrin_rpt-contain_sf"/>
</dbReference>
<dbReference type="AlphaFoldDB" id="A0A1V9XJX5"/>
<dbReference type="Gene3D" id="1.25.40.20">
    <property type="entry name" value="Ankyrin repeat-containing domain"/>
    <property type="match status" value="1"/>
</dbReference>
<keyword evidence="5" id="KW-0800">Toxin</keyword>
<dbReference type="SMART" id="SM00248">
    <property type="entry name" value="ANK"/>
    <property type="match status" value="2"/>
</dbReference>
<keyword evidence="2" id="KW-0268">Exocytosis</keyword>
<feature type="repeat" description="ANK" evidence="7">
    <location>
        <begin position="16"/>
        <end position="48"/>
    </location>
</feature>
<dbReference type="GO" id="GO:0017020">
    <property type="term" value="F:myosin phosphatase regulator activity"/>
    <property type="evidence" value="ECO:0007669"/>
    <property type="project" value="TreeGrafter"/>
</dbReference>
<evidence type="ECO:0000313" key="9">
    <source>
        <dbReference type="Proteomes" id="UP000192247"/>
    </source>
</evidence>
<keyword evidence="6" id="KW-0472">Membrane</keyword>
<evidence type="ECO:0000256" key="2">
    <source>
        <dbReference type="ARBA" id="ARBA00022483"/>
    </source>
</evidence>
<dbReference type="GO" id="GO:0044231">
    <property type="term" value="C:host cell presynaptic membrane"/>
    <property type="evidence" value="ECO:0007669"/>
    <property type="project" value="UniProtKB-KW"/>
</dbReference>
<keyword evidence="9" id="KW-1185">Reference proteome</keyword>
<keyword evidence="6" id="KW-1053">Target membrane</keyword>
<dbReference type="OrthoDB" id="19014at2759"/>
<evidence type="ECO:0000256" key="5">
    <source>
        <dbReference type="ARBA" id="ARBA00023028"/>
    </source>
</evidence>
<dbReference type="GO" id="GO:0044218">
    <property type="term" value="C:other organism cell membrane"/>
    <property type="evidence" value="ECO:0007669"/>
    <property type="project" value="UniProtKB-KW"/>
</dbReference>
<dbReference type="GO" id="GO:0006887">
    <property type="term" value="P:exocytosis"/>
    <property type="evidence" value="ECO:0007669"/>
    <property type="project" value="UniProtKB-KW"/>
</dbReference>
<reference evidence="8 9" key="1">
    <citation type="journal article" date="2017" name="Gigascience">
        <title>Draft genome of the honey bee ectoparasitic mite, Tropilaelaps mercedesae, is shaped by the parasitic life history.</title>
        <authorList>
            <person name="Dong X."/>
            <person name="Armstrong S.D."/>
            <person name="Xia D."/>
            <person name="Makepeace B.L."/>
            <person name="Darby A.C."/>
            <person name="Kadowaki T."/>
        </authorList>
    </citation>
    <scope>NUCLEOTIDE SEQUENCE [LARGE SCALE GENOMIC DNA]</scope>
    <source>
        <strain evidence="8">Wuxi-XJTLU</strain>
    </source>
</reference>
<dbReference type="PANTHER" id="PTHR24179:SF29">
    <property type="entry name" value="LD46604P"/>
    <property type="match status" value="1"/>
</dbReference>
<dbReference type="SUPFAM" id="SSF48403">
    <property type="entry name" value="Ankyrin repeat"/>
    <property type="match status" value="1"/>
</dbReference>
<keyword evidence="7" id="KW-0040">ANK repeat</keyword>
<gene>
    <name evidence="8" type="ORF">BIW11_09543</name>
</gene>
<dbReference type="EMBL" id="MNPL01009377">
    <property type="protein sequence ID" value="OQR73756.1"/>
    <property type="molecule type" value="Genomic_DNA"/>
</dbReference>
<dbReference type="Proteomes" id="UP000192247">
    <property type="component" value="Unassembled WGS sequence"/>
</dbReference>
<comment type="subcellular location">
    <subcellularLocation>
        <location evidence="1">Target cell membrane</location>
    </subcellularLocation>
</comment>